<dbReference type="GO" id="GO:0033063">
    <property type="term" value="C:Rad51B-Rad51C-Rad51D-XRCC2 complex"/>
    <property type="evidence" value="ECO:0007669"/>
    <property type="project" value="InterPro"/>
</dbReference>
<reference evidence="2" key="2">
    <citation type="submission" date="2020-11" db="EMBL/GenBank/DDBJ databases">
        <authorList>
            <person name="McCartney M.A."/>
            <person name="Auch B."/>
            <person name="Kono T."/>
            <person name="Mallez S."/>
            <person name="Becker A."/>
            <person name="Gohl D.M."/>
            <person name="Silverstein K.A.T."/>
            <person name="Koren S."/>
            <person name="Bechman K.B."/>
            <person name="Herman A."/>
            <person name="Abrahante J.E."/>
            <person name="Garbe J."/>
        </authorList>
    </citation>
    <scope>NUCLEOTIDE SEQUENCE</scope>
    <source>
        <strain evidence="2">Duluth1</strain>
        <tissue evidence="2">Whole animal</tissue>
    </source>
</reference>
<accession>A0A9D4J3J7</accession>
<dbReference type="InterPro" id="IPR027417">
    <property type="entry name" value="P-loop_NTPase"/>
</dbReference>
<evidence type="ECO:0000313" key="2">
    <source>
        <dbReference type="EMBL" id="KAH3798471.1"/>
    </source>
</evidence>
<evidence type="ECO:0000259" key="1">
    <source>
        <dbReference type="PROSITE" id="PS50162"/>
    </source>
</evidence>
<dbReference type="GO" id="GO:0000724">
    <property type="term" value="P:double-strand break repair via homologous recombination"/>
    <property type="evidence" value="ECO:0007669"/>
    <property type="project" value="InterPro"/>
</dbReference>
<dbReference type="EMBL" id="JAIWYP010000007">
    <property type="protein sequence ID" value="KAH3798471.1"/>
    <property type="molecule type" value="Genomic_DNA"/>
</dbReference>
<dbReference type="PANTHER" id="PTHR46644">
    <property type="entry name" value="DNA REPAIR PROTEIN XRCC2"/>
    <property type="match status" value="1"/>
</dbReference>
<keyword evidence="3" id="KW-1185">Reference proteome</keyword>
<organism evidence="2 3">
    <name type="scientific">Dreissena polymorpha</name>
    <name type="common">Zebra mussel</name>
    <name type="synonym">Mytilus polymorpha</name>
    <dbReference type="NCBI Taxonomy" id="45954"/>
    <lineage>
        <taxon>Eukaryota</taxon>
        <taxon>Metazoa</taxon>
        <taxon>Spiralia</taxon>
        <taxon>Lophotrochozoa</taxon>
        <taxon>Mollusca</taxon>
        <taxon>Bivalvia</taxon>
        <taxon>Autobranchia</taxon>
        <taxon>Heteroconchia</taxon>
        <taxon>Euheterodonta</taxon>
        <taxon>Imparidentia</taxon>
        <taxon>Neoheterodontei</taxon>
        <taxon>Myida</taxon>
        <taxon>Dreissenoidea</taxon>
        <taxon>Dreissenidae</taxon>
        <taxon>Dreissena</taxon>
    </lineage>
</organism>
<sequence>MANKETGLQFLARLGTRPHVSGIEADVFGSGPQCKDVIEIYGEEGTGKSEFLSHLIVQCILPEAWSSIDLGGRGASVIFIDTEYKFSILRLVSLMEKQVLQKLADCGKEFRLDASQIEVFIEECLERLYIVRCSSSEELVITLHSLEGVICNDPNISLVMIDSISAFYWLDRSLGGDSIPAQEANLKLTVEALTKLVNTYNLVLFATKSAVYKKKSQDSVGFDRGSGVYDMSNTGCGRNCLSEDLDLLHAEFMCKPWQRFVSHRLILVKDTGNQASDAGNQTFVIGGDCVKGNQRFKVTQAGFKLVDE</sequence>
<dbReference type="GO" id="GO:0140664">
    <property type="term" value="F:ATP-dependent DNA damage sensor activity"/>
    <property type="evidence" value="ECO:0007669"/>
    <property type="project" value="InterPro"/>
</dbReference>
<dbReference type="Proteomes" id="UP000828390">
    <property type="component" value="Unassembled WGS sequence"/>
</dbReference>
<dbReference type="GO" id="GO:0042148">
    <property type="term" value="P:DNA strand invasion"/>
    <property type="evidence" value="ECO:0007669"/>
    <property type="project" value="TreeGrafter"/>
</dbReference>
<dbReference type="PANTHER" id="PTHR46644:SF2">
    <property type="entry name" value="DNA REPAIR PROTEIN XRCC2"/>
    <property type="match status" value="1"/>
</dbReference>
<name>A0A9D4J3J7_DREPO</name>
<comment type="caution">
    <text evidence="2">The sequence shown here is derived from an EMBL/GenBank/DDBJ whole genome shotgun (WGS) entry which is preliminary data.</text>
</comment>
<reference evidence="2" key="1">
    <citation type="journal article" date="2019" name="bioRxiv">
        <title>The Genome of the Zebra Mussel, Dreissena polymorpha: A Resource for Invasive Species Research.</title>
        <authorList>
            <person name="McCartney M.A."/>
            <person name="Auch B."/>
            <person name="Kono T."/>
            <person name="Mallez S."/>
            <person name="Zhang Y."/>
            <person name="Obille A."/>
            <person name="Becker A."/>
            <person name="Abrahante J.E."/>
            <person name="Garbe J."/>
            <person name="Badalamenti J.P."/>
            <person name="Herman A."/>
            <person name="Mangelson H."/>
            <person name="Liachko I."/>
            <person name="Sullivan S."/>
            <person name="Sone E.D."/>
            <person name="Koren S."/>
            <person name="Silverstein K.A.T."/>
            <person name="Beckman K.B."/>
            <person name="Gohl D.M."/>
        </authorList>
    </citation>
    <scope>NUCLEOTIDE SEQUENCE</scope>
    <source>
        <strain evidence="2">Duluth1</strain>
        <tissue evidence="2">Whole animal</tissue>
    </source>
</reference>
<dbReference type="SUPFAM" id="SSF52540">
    <property type="entry name" value="P-loop containing nucleoside triphosphate hydrolases"/>
    <property type="match status" value="1"/>
</dbReference>
<dbReference type="GO" id="GO:0000400">
    <property type="term" value="F:four-way junction DNA binding"/>
    <property type="evidence" value="ECO:0007669"/>
    <property type="project" value="TreeGrafter"/>
</dbReference>
<dbReference type="AlphaFoldDB" id="A0A9D4J3J7"/>
<dbReference type="GO" id="GO:0005524">
    <property type="term" value="F:ATP binding"/>
    <property type="evidence" value="ECO:0007669"/>
    <property type="project" value="InterPro"/>
</dbReference>
<dbReference type="InterPro" id="IPR030547">
    <property type="entry name" value="XRCC2"/>
</dbReference>
<dbReference type="CDD" id="cd19490">
    <property type="entry name" value="XRCC2"/>
    <property type="match status" value="1"/>
</dbReference>
<proteinExistence type="predicted"/>
<dbReference type="OrthoDB" id="420422at2759"/>
<dbReference type="GO" id="GO:0005657">
    <property type="term" value="C:replication fork"/>
    <property type="evidence" value="ECO:0007669"/>
    <property type="project" value="InterPro"/>
</dbReference>
<protein>
    <recommendedName>
        <fullName evidence="1">RecA family profile 1 domain-containing protein</fullName>
    </recommendedName>
</protein>
<dbReference type="InterPro" id="IPR013632">
    <property type="entry name" value="Rad51_C"/>
</dbReference>
<gene>
    <name evidence="2" type="ORF">DPMN_152070</name>
</gene>
<dbReference type="PROSITE" id="PS50162">
    <property type="entry name" value="RECA_2"/>
    <property type="match status" value="1"/>
</dbReference>
<dbReference type="Pfam" id="PF08423">
    <property type="entry name" value="Rad51"/>
    <property type="match status" value="1"/>
</dbReference>
<evidence type="ECO:0000313" key="3">
    <source>
        <dbReference type="Proteomes" id="UP000828390"/>
    </source>
</evidence>
<dbReference type="GO" id="GO:0005813">
    <property type="term" value="C:centrosome"/>
    <property type="evidence" value="ECO:0007669"/>
    <property type="project" value="TreeGrafter"/>
</dbReference>
<feature type="domain" description="RecA family profile 1" evidence="1">
    <location>
        <begin position="12"/>
        <end position="211"/>
    </location>
</feature>
<dbReference type="InterPro" id="IPR020588">
    <property type="entry name" value="RecA_ATP-bd"/>
</dbReference>
<dbReference type="Gene3D" id="3.40.50.300">
    <property type="entry name" value="P-loop containing nucleotide triphosphate hydrolases"/>
    <property type="match status" value="1"/>
</dbReference>